<reference evidence="1 2" key="1">
    <citation type="submission" date="2019-03" db="EMBL/GenBank/DDBJ databases">
        <title>Genomic Encyclopedia of Type Strains, Phase III (KMG-III): the genomes of soil and plant-associated and newly described type strains.</title>
        <authorList>
            <person name="Whitman W."/>
        </authorList>
    </citation>
    <scope>NUCLEOTIDE SEQUENCE [LARGE SCALE GENOMIC DNA]</scope>
    <source>
        <strain evidence="1 2">VKM Ac-2573</strain>
    </source>
</reference>
<dbReference type="OrthoDB" id="9788221at2"/>
<dbReference type="PANTHER" id="PTHR13774">
    <property type="entry name" value="PHENAZINE BIOSYNTHESIS PROTEIN"/>
    <property type="match status" value="1"/>
</dbReference>
<protein>
    <submittedName>
        <fullName evidence="1">PhzF family phenazine biosynthesis protein</fullName>
    </submittedName>
</protein>
<organism evidence="1 2">
    <name type="scientific">Kribbella pratensis</name>
    <dbReference type="NCBI Taxonomy" id="2512112"/>
    <lineage>
        <taxon>Bacteria</taxon>
        <taxon>Bacillati</taxon>
        <taxon>Actinomycetota</taxon>
        <taxon>Actinomycetes</taxon>
        <taxon>Propionibacteriales</taxon>
        <taxon>Kribbellaceae</taxon>
        <taxon>Kribbella</taxon>
    </lineage>
</organism>
<evidence type="ECO:0000313" key="2">
    <source>
        <dbReference type="Proteomes" id="UP000295146"/>
    </source>
</evidence>
<name>A0A4R8C3T8_9ACTN</name>
<comment type="caution">
    <text evidence="1">The sequence shown here is derived from an EMBL/GenBank/DDBJ whole genome shotgun (WGS) entry which is preliminary data.</text>
</comment>
<gene>
    <name evidence="1" type="ORF">EV653_3805</name>
</gene>
<dbReference type="RefSeq" id="WP_134105050.1">
    <property type="nucleotide sequence ID" value="NZ_SODP01000002.1"/>
</dbReference>
<dbReference type="Proteomes" id="UP000295146">
    <property type="component" value="Unassembled WGS sequence"/>
</dbReference>
<dbReference type="EMBL" id="SODP01000002">
    <property type="protein sequence ID" value="TDW69775.1"/>
    <property type="molecule type" value="Genomic_DNA"/>
</dbReference>
<dbReference type="InterPro" id="IPR003719">
    <property type="entry name" value="Phenazine_PhzF-like"/>
</dbReference>
<sequence length="280" mass="28650">MSLEVTIVQACLRSGRGGSRTAVIEDGDLSDAARRGVPAAVGASHAVFISAQDPSAVRLRFFTSTGELPACGHGTVAALAVLAQRSGDDRYDGVLHSTARSLPGHAIGNEGDYSAAFEPGPVDLRAATREEADPILSALRVSAEVAGCHVASVGRPRLLVELADQQTLANLAPDMPALRAATDRLDLLGCYAYVTPSADGHTVARMFAPSIGVPEDIANANSTACAAVYLSTRGHARLQVDMGDSLGHPATMTATVTGSPGAPVVEVGGAATISGRCRLD</sequence>
<accession>A0A4R8C3T8</accession>
<dbReference type="PIRSF" id="PIRSF016184">
    <property type="entry name" value="PhzC_PhzF"/>
    <property type="match status" value="1"/>
</dbReference>
<dbReference type="Pfam" id="PF02567">
    <property type="entry name" value="PhzC-PhzF"/>
    <property type="match status" value="1"/>
</dbReference>
<dbReference type="SUPFAM" id="SSF54506">
    <property type="entry name" value="Diaminopimelate epimerase-like"/>
    <property type="match status" value="1"/>
</dbReference>
<dbReference type="GO" id="GO:0005737">
    <property type="term" value="C:cytoplasm"/>
    <property type="evidence" value="ECO:0007669"/>
    <property type="project" value="TreeGrafter"/>
</dbReference>
<evidence type="ECO:0000313" key="1">
    <source>
        <dbReference type="EMBL" id="TDW69775.1"/>
    </source>
</evidence>
<dbReference type="GO" id="GO:0016853">
    <property type="term" value="F:isomerase activity"/>
    <property type="evidence" value="ECO:0007669"/>
    <property type="project" value="TreeGrafter"/>
</dbReference>
<keyword evidence="2" id="KW-1185">Reference proteome</keyword>
<proteinExistence type="predicted"/>
<dbReference type="AlphaFoldDB" id="A0A4R8C3T8"/>
<dbReference type="NCBIfam" id="TIGR00654">
    <property type="entry name" value="PhzF_family"/>
    <property type="match status" value="1"/>
</dbReference>
<dbReference type="Gene3D" id="3.10.310.10">
    <property type="entry name" value="Diaminopimelate Epimerase, Chain A, domain 1"/>
    <property type="match status" value="2"/>
</dbReference>